<proteinExistence type="predicted"/>
<dbReference type="Proteomes" id="UP000324897">
    <property type="component" value="Unassembled WGS sequence"/>
</dbReference>
<evidence type="ECO:0000313" key="1">
    <source>
        <dbReference type="EMBL" id="TVU21085.1"/>
    </source>
</evidence>
<reference evidence="1 2" key="1">
    <citation type="journal article" date="2019" name="Sci. Rep.">
        <title>A high-quality genome of Eragrostis curvula grass provides insights into Poaceae evolution and supports new strategies to enhance forage quality.</title>
        <authorList>
            <person name="Carballo J."/>
            <person name="Santos B.A.C.M."/>
            <person name="Zappacosta D."/>
            <person name="Garbus I."/>
            <person name="Selva J.P."/>
            <person name="Gallo C.A."/>
            <person name="Diaz A."/>
            <person name="Albertini E."/>
            <person name="Caccamo M."/>
            <person name="Echenique V."/>
        </authorList>
    </citation>
    <scope>NUCLEOTIDE SEQUENCE [LARGE SCALE GENOMIC DNA]</scope>
    <source>
        <strain evidence="2">cv. Victoria</strain>
        <tissue evidence="1">Leaf</tissue>
    </source>
</reference>
<accession>A0A5J9UBL8</accession>
<protein>
    <submittedName>
        <fullName evidence="1">Uncharacterized protein</fullName>
    </submittedName>
</protein>
<dbReference type="EMBL" id="RWGY01000026">
    <property type="protein sequence ID" value="TVU21085.1"/>
    <property type="molecule type" value="Genomic_DNA"/>
</dbReference>
<name>A0A5J9UBL8_9POAL</name>
<dbReference type="AlphaFoldDB" id="A0A5J9UBL8"/>
<dbReference type="OrthoDB" id="47798at2759"/>
<evidence type="ECO:0000313" key="2">
    <source>
        <dbReference type="Proteomes" id="UP000324897"/>
    </source>
</evidence>
<sequence length="67" mass="7706">MKYRRTPAAVCRLKTTVAISMRRWNRRDGNHRRGELGAATNMLKCANFAQTQGKPRSRVVRNTTCEL</sequence>
<gene>
    <name evidence="1" type="ORF">EJB05_30699</name>
</gene>
<feature type="non-terminal residue" evidence="1">
    <location>
        <position position="1"/>
    </location>
</feature>
<keyword evidence="2" id="KW-1185">Reference proteome</keyword>
<organism evidence="1 2">
    <name type="scientific">Eragrostis curvula</name>
    <name type="common">weeping love grass</name>
    <dbReference type="NCBI Taxonomy" id="38414"/>
    <lineage>
        <taxon>Eukaryota</taxon>
        <taxon>Viridiplantae</taxon>
        <taxon>Streptophyta</taxon>
        <taxon>Embryophyta</taxon>
        <taxon>Tracheophyta</taxon>
        <taxon>Spermatophyta</taxon>
        <taxon>Magnoliopsida</taxon>
        <taxon>Liliopsida</taxon>
        <taxon>Poales</taxon>
        <taxon>Poaceae</taxon>
        <taxon>PACMAD clade</taxon>
        <taxon>Chloridoideae</taxon>
        <taxon>Eragrostideae</taxon>
        <taxon>Eragrostidinae</taxon>
        <taxon>Eragrostis</taxon>
    </lineage>
</organism>
<dbReference type="Gramene" id="TVU21085">
    <property type="protein sequence ID" value="TVU21085"/>
    <property type="gene ID" value="EJB05_30699"/>
</dbReference>
<comment type="caution">
    <text evidence="1">The sequence shown here is derived from an EMBL/GenBank/DDBJ whole genome shotgun (WGS) entry which is preliminary data.</text>
</comment>